<gene>
    <name evidence="5" type="ORF">PBRASI_LOCUS392</name>
</gene>
<organism evidence="5 6">
    <name type="scientific">Paraglomus brasilianum</name>
    <dbReference type="NCBI Taxonomy" id="144538"/>
    <lineage>
        <taxon>Eukaryota</taxon>
        <taxon>Fungi</taxon>
        <taxon>Fungi incertae sedis</taxon>
        <taxon>Mucoromycota</taxon>
        <taxon>Glomeromycotina</taxon>
        <taxon>Glomeromycetes</taxon>
        <taxon>Paraglomerales</taxon>
        <taxon>Paraglomeraceae</taxon>
        <taxon>Paraglomus</taxon>
    </lineage>
</organism>
<dbReference type="Pfam" id="PF20497">
    <property type="entry name" value="SWI-SNF_Ssr4_C"/>
    <property type="match status" value="1"/>
</dbReference>
<comment type="caution">
    <text evidence="5">The sequence shown here is derived from an EMBL/GenBank/DDBJ whole genome shotgun (WGS) entry which is preliminary data.</text>
</comment>
<reference evidence="5" key="1">
    <citation type="submission" date="2021-06" db="EMBL/GenBank/DDBJ databases">
        <authorList>
            <person name="Kallberg Y."/>
            <person name="Tangrot J."/>
            <person name="Rosling A."/>
        </authorList>
    </citation>
    <scope>NUCLEOTIDE SEQUENCE</scope>
    <source>
        <strain evidence="5">BR232B</strain>
    </source>
</reference>
<feature type="coiled-coil region" evidence="1">
    <location>
        <begin position="310"/>
        <end position="341"/>
    </location>
</feature>
<evidence type="ECO:0000259" key="3">
    <source>
        <dbReference type="Pfam" id="PF08549"/>
    </source>
</evidence>
<keyword evidence="6" id="KW-1185">Reference proteome</keyword>
<feature type="compositionally biased region" description="Acidic residues" evidence="2">
    <location>
        <begin position="257"/>
        <end position="266"/>
    </location>
</feature>
<evidence type="ECO:0000259" key="4">
    <source>
        <dbReference type="Pfam" id="PF20497"/>
    </source>
</evidence>
<keyword evidence="1" id="KW-0175">Coiled coil</keyword>
<evidence type="ECO:0000256" key="2">
    <source>
        <dbReference type="SAM" id="MobiDB-lite"/>
    </source>
</evidence>
<sequence length="472" mass="52906">MASGLIVTPGGGMDPNRARNLFRVAKIDYPLYPIFTPETAVESLSKAAALINQIAFQVAYIDRPQEGKIYLIVMPPNAEELPSDGYIYMENEAVYKITLNDGRELLWAERKHGFAPGDLYTSKMRRRYRLTQGPENLQLLYYGKLDEVAKPINHALIRSYGHHRLPHLTPSFARPYQPTNMQMSTPVHTVQPATLNRMQSMVMAPGIPIANLYGQYQHRQPIPPNRNMMQPLSVNSKAPQKRPRGKPKGPAASQSPSDEDISGDELDSQRPRDVAIQRYKRHHEFLAEIFSPFPISAIPEPESVYASINVEDKKRELTEIESEIERLKKEHQEKIKEWNRNTNILSKGINDLKSAQSIEDLDVIQSIFNKDLDIVILPHQPLTVVELDHALFEQDDDDVDMGGNLNSSTQQLLHGMDGVVDDEQGLSTFALQQDLSADGGSELQAILDAANLGGAVFDDLDDLSHMGGDVLE</sequence>
<feature type="compositionally biased region" description="Polar residues" evidence="2">
    <location>
        <begin position="227"/>
        <end position="236"/>
    </location>
</feature>
<dbReference type="Proteomes" id="UP000789739">
    <property type="component" value="Unassembled WGS sequence"/>
</dbReference>
<dbReference type="EMBL" id="CAJVPI010000018">
    <property type="protein sequence ID" value="CAG8457399.1"/>
    <property type="molecule type" value="Genomic_DNA"/>
</dbReference>
<evidence type="ECO:0000313" key="5">
    <source>
        <dbReference type="EMBL" id="CAG8457399.1"/>
    </source>
</evidence>
<dbReference type="InterPro" id="IPR046464">
    <property type="entry name" value="SWI-SNF_Ssr4_C"/>
</dbReference>
<feature type="domain" description="SWI/SNF and RSC complexes subunit Ssr4 N-terminal" evidence="3">
    <location>
        <begin position="19"/>
        <end position="133"/>
    </location>
</feature>
<dbReference type="InterPro" id="IPR013859">
    <property type="entry name" value="Ssr4_N"/>
</dbReference>
<proteinExistence type="predicted"/>
<evidence type="ECO:0000313" key="6">
    <source>
        <dbReference type="Proteomes" id="UP000789739"/>
    </source>
</evidence>
<accession>A0A9N8VJR2</accession>
<feature type="domain" description="SWI/SNF and RSC complexes subunit Ssr4 C-terminal" evidence="4">
    <location>
        <begin position="258"/>
        <end position="298"/>
    </location>
</feature>
<name>A0A9N8VJR2_9GLOM</name>
<dbReference type="GO" id="GO:0006338">
    <property type="term" value="P:chromatin remodeling"/>
    <property type="evidence" value="ECO:0007669"/>
    <property type="project" value="InterPro"/>
</dbReference>
<protein>
    <submittedName>
        <fullName evidence="5">6094_t:CDS:1</fullName>
    </submittedName>
</protein>
<dbReference type="AlphaFoldDB" id="A0A9N8VJR2"/>
<feature type="region of interest" description="Disordered" evidence="2">
    <location>
        <begin position="218"/>
        <end position="270"/>
    </location>
</feature>
<dbReference type="Pfam" id="PF08549">
    <property type="entry name" value="SWI-SNF_Ssr4_N"/>
    <property type="match status" value="1"/>
</dbReference>
<evidence type="ECO:0000256" key="1">
    <source>
        <dbReference type="SAM" id="Coils"/>
    </source>
</evidence>
<dbReference type="OrthoDB" id="5321006at2759"/>